<dbReference type="EMBL" id="AP010852">
    <property type="protein sequence ID" value="BAI53293.1"/>
    <property type="molecule type" value="Genomic_DNA"/>
</dbReference>
<keyword evidence="11" id="KW-0066">ATP synthesis</keyword>
<gene>
    <name evidence="17" type="primary">ATP8</name>
</gene>
<dbReference type="PANTHER" id="PTHR39937:SF1">
    <property type="entry name" value="ATP SYNTHASE PROTEIN 8"/>
    <property type="match status" value="1"/>
</dbReference>
<dbReference type="PANTHER" id="PTHR39937">
    <property type="entry name" value="ATP SYNTHASE PROTEIN 8"/>
    <property type="match status" value="1"/>
</dbReference>
<evidence type="ECO:0000256" key="6">
    <source>
        <dbReference type="ARBA" id="ARBA00022781"/>
    </source>
</evidence>
<evidence type="ECO:0000256" key="1">
    <source>
        <dbReference type="ARBA" id="ARBA00004304"/>
    </source>
</evidence>
<dbReference type="AlphaFoldDB" id="D1YTQ9"/>
<evidence type="ECO:0000256" key="16">
    <source>
        <dbReference type="SAM" id="Phobius"/>
    </source>
</evidence>
<feature type="compositionally biased region" description="Polar residues" evidence="15">
    <location>
        <begin position="31"/>
        <end position="41"/>
    </location>
</feature>
<dbReference type="InterPro" id="IPR001421">
    <property type="entry name" value="ATP8_metazoa"/>
</dbReference>
<dbReference type="RefSeq" id="YP_003345168.1">
    <property type="nucleotide sequence ID" value="NC_013614.1"/>
</dbReference>
<evidence type="ECO:0000313" key="17">
    <source>
        <dbReference type="EMBL" id="BAI53293.1"/>
    </source>
</evidence>
<evidence type="ECO:0000256" key="4">
    <source>
        <dbReference type="ARBA" id="ARBA00022547"/>
    </source>
</evidence>
<dbReference type="InterPro" id="IPR050635">
    <property type="entry name" value="ATPase_protein_8"/>
</dbReference>
<evidence type="ECO:0000256" key="2">
    <source>
        <dbReference type="ARBA" id="ARBA00008892"/>
    </source>
</evidence>
<keyword evidence="7 16" id="KW-1133">Transmembrane helix</keyword>
<reference evidence="17" key="1">
    <citation type="submission" date="2008-08" db="EMBL/GenBank/DDBJ databases">
        <authorList>
            <person name="Inoue J."/>
            <person name="Miya M."/>
            <person name="Aoyama J."/>
            <person name="Tsukamoto K."/>
            <person name="Nishida M."/>
        </authorList>
    </citation>
    <scope>NUCLEOTIDE SEQUENCE</scope>
    <source>
        <tissue evidence="17">Muscle</tissue>
    </source>
</reference>
<feature type="region of interest" description="Disordered" evidence="15">
    <location>
        <begin position="31"/>
        <end position="55"/>
    </location>
</feature>
<reference evidence="17" key="2">
    <citation type="journal article" date="2010" name="Biol. Lett.">
        <title>Deep-ocean origin of the freshwater eels.</title>
        <authorList>
            <person name="Inoue J.G."/>
            <person name="Miya M."/>
            <person name="Miller M.J."/>
            <person name="Sado T."/>
            <person name="Hanel R."/>
            <person name="Hatooka K."/>
            <person name="Aoyama J."/>
            <person name="Minegishi Y."/>
            <person name="Nishida M."/>
            <person name="Tsukamoto K."/>
        </authorList>
    </citation>
    <scope>NUCLEOTIDE SEQUENCE</scope>
    <source>
        <tissue evidence="17">Muscle</tissue>
    </source>
</reference>
<dbReference type="CTD" id="4509"/>
<dbReference type="GO" id="GO:0015986">
    <property type="term" value="P:proton motive force-driven ATP synthesis"/>
    <property type="evidence" value="ECO:0007669"/>
    <property type="project" value="InterPro"/>
</dbReference>
<evidence type="ECO:0000256" key="8">
    <source>
        <dbReference type="ARBA" id="ARBA00023065"/>
    </source>
</evidence>
<keyword evidence="9 14" id="KW-0496">Mitochondrion</keyword>
<evidence type="ECO:0000256" key="7">
    <source>
        <dbReference type="ARBA" id="ARBA00022989"/>
    </source>
</evidence>
<dbReference type="GO" id="GO:0045259">
    <property type="term" value="C:proton-transporting ATP synthase complex"/>
    <property type="evidence" value="ECO:0007669"/>
    <property type="project" value="UniProtKB-KW"/>
</dbReference>
<dbReference type="Pfam" id="PF00895">
    <property type="entry name" value="ATP-synt_8"/>
    <property type="match status" value="1"/>
</dbReference>
<evidence type="ECO:0000256" key="15">
    <source>
        <dbReference type="SAM" id="MobiDB-lite"/>
    </source>
</evidence>
<evidence type="ECO:0000256" key="3">
    <source>
        <dbReference type="ARBA" id="ARBA00022448"/>
    </source>
</evidence>
<comment type="function">
    <text evidence="12">Subunit 8, of the mitochondrial membrane ATP synthase complex (F(1)F(0) ATP synthase or Complex V) that produces ATP from ADP in the presence of a proton gradient across the membrane which is generated by electron transport complexes of the respiratory chain. ATP synthase complex consist of a soluble F(1) head domain - the catalytic core - and a membrane F(1) domain - the membrane proton channel. These two domains are linked by a central stalk rotating inside the F(1) region and a stationary peripheral stalk. During catalysis, ATP synthesis in the catalytic domain of F(1) is coupled via a rotary mechanism of the central stalk subunits to proton translocation. In vivo, can only synthesize ATP although its ATP hydrolase activity can be activated artificially in vitro. Part of the complex F(0) domain.</text>
</comment>
<evidence type="ECO:0000256" key="14">
    <source>
        <dbReference type="RuleBase" id="RU003661"/>
    </source>
</evidence>
<keyword evidence="4 14" id="KW-0138">CF(0)</keyword>
<evidence type="ECO:0000256" key="12">
    <source>
        <dbReference type="ARBA" id="ARBA00053067"/>
    </source>
</evidence>
<geneLocation type="mitochondrion" evidence="17"/>
<protein>
    <recommendedName>
        <fullName evidence="14">ATP synthase complex subunit 8</fullName>
    </recommendedName>
</protein>
<keyword evidence="6 14" id="KW-0375">Hydrogen ion transport</keyword>
<accession>D1YTQ9</accession>
<dbReference type="GeneID" id="8673182"/>
<keyword evidence="8 14" id="KW-0406">Ion transport</keyword>
<evidence type="ECO:0000256" key="10">
    <source>
        <dbReference type="ARBA" id="ARBA00023136"/>
    </source>
</evidence>
<dbReference type="GO" id="GO:0031966">
    <property type="term" value="C:mitochondrial membrane"/>
    <property type="evidence" value="ECO:0007669"/>
    <property type="project" value="UniProtKB-SubCell"/>
</dbReference>
<proteinExistence type="inferred from homology"/>
<evidence type="ECO:0000256" key="11">
    <source>
        <dbReference type="ARBA" id="ARBA00023310"/>
    </source>
</evidence>
<comment type="similarity">
    <text evidence="2 14">Belongs to the ATPase protein 8 family.</text>
</comment>
<evidence type="ECO:0000256" key="5">
    <source>
        <dbReference type="ARBA" id="ARBA00022692"/>
    </source>
</evidence>
<comment type="subunit">
    <text evidence="13">Component of the ATP synthase complex composed at least of ATP5F1A/subunit alpha, ATP5F1B/subunit beta, ATP5MC1/subunit c (homooctomer), MT-ATP6/subunit a, MT-ATP8/subunit 8, ATP5ME/subunit e, ATP5MF/subunit f, ATP5MG/subunit g, ATP5MK/subunit k, ATP5MJ/subunit j, ATP5F1C/subunit gamma, ATP5F1D/subunit delta, ATP5F1E/subunit epsilon, ATP5PF/subunit F6, ATP5PB/subunit b, ATP5PD/subunit d, ATP5PO/subunit OSCP. ATP synthase complex consists of a soluble F(1) head domain (subunits alpha(3) and beta(3)) - the catalytic core - and a membrane F(0) domain - the membrane proton channel (subunits c, a, 8, e, f, g, k and j). These two domains are linked by a central stalk (subunits gamma, delta, and epsilon) rotating inside the F1 region and a stationary peripheral stalk (subunits F6, b, d, and OSCP).</text>
</comment>
<evidence type="ECO:0000256" key="13">
    <source>
        <dbReference type="ARBA" id="ARBA00064647"/>
    </source>
</evidence>
<sequence>MPQLILYPWFNIFLFSWLVFLTIILPKTMNHTSNNQPNSLLTKKPEVTPWDWPWY</sequence>
<organism evidence="17">
    <name type="scientific">Muraenesox bagio</name>
    <name type="common">Common pike conger</name>
    <name type="synonym">Muraena bagio</name>
    <dbReference type="NCBI Taxonomy" id="118162"/>
    <lineage>
        <taxon>Eukaryota</taxon>
        <taxon>Metazoa</taxon>
        <taxon>Chordata</taxon>
        <taxon>Craniata</taxon>
        <taxon>Vertebrata</taxon>
        <taxon>Euteleostomi</taxon>
        <taxon>Actinopterygii</taxon>
        <taxon>Neopterygii</taxon>
        <taxon>Teleostei</taxon>
        <taxon>Anguilliformes</taxon>
        <taxon>Muraenesocidae</taxon>
        <taxon>Muraenesox</taxon>
    </lineage>
</organism>
<name>D1YTQ9_MURBA</name>
<dbReference type="GO" id="GO:0015078">
    <property type="term" value="F:proton transmembrane transporter activity"/>
    <property type="evidence" value="ECO:0007669"/>
    <property type="project" value="InterPro"/>
</dbReference>
<evidence type="ECO:0000256" key="9">
    <source>
        <dbReference type="ARBA" id="ARBA00023128"/>
    </source>
</evidence>
<feature type="transmembrane region" description="Helical" evidence="16">
    <location>
        <begin position="6"/>
        <end position="25"/>
    </location>
</feature>
<comment type="subcellular location">
    <subcellularLocation>
        <location evidence="1 14">Mitochondrion membrane</location>
        <topology evidence="1 14">Single-pass membrane protein</topology>
    </subcellularLocation>
</comment>
<keyword evidence="10 16" id="KW-0472">Membrane</keyword>
<keyword evidence="5 14" id="KW-0812">Transmembrane</keyword>
<keyword evidence="3 14" id="KW-0813">Transport</keyword>